<sequence length="334" mass="35145">MPMARPRRSEQILLRRSLYLSGGAHVALLVALLVSLPAPKPPEEPAPAPVEMEFEASDTSGGGPSAKADQPSPEPKPPAPAEQEAPPSPEPPKPVPNEEPPPPPPPPQPVPPPPEATPQDLPDEPLPPKAEEPSPELVKTPPATPSPVKPTPMVAPPSPITQPTDTLPDTVVPSHITQPNKAKKSQPDTHSLLETLDSFRDDTKQTHAPKARANPLAGGAPKGGGSPVGNLTGSLSAGQQKAIGAAVRRCYTEDTAAKDYATFVAHLVVTIDAEGEARIVQFAPETQARMDADASYRALAERARAAVLSPICAKLPIPKELLGQTQQLKFVFRP</sequence>
<evidence type="ECO:0000256" key="1">
    <source>
        <dbReference type="SAM" id="MobiDB-lite"/>
    </source>
</evidence>
<accession>A0A939HJ36</accession>
<protein>
    <submittedName>
        <fullName evidence="2">Energy transducer TonB</fullName>
    </submittedName>
</protein>
<feature type="compositionally biased region" description="Pro residues" evidence="1">
    <location>
        <begin position="142"/>
        <end position="160"/>
    </location>
</feature>
<feature type="region of interest" description="Disordered" evidence="1">
    <location>
        <begin position="37"/>
        <end position="233"/>
    </location>
</feature>
<evidence type="ECO:0000313" key="2">
    <source>
        <dbReference type="EMBL" id="MBO1324377.1"/>
    </source>
</evidence>
<organism evidence="2 3">
    <name type="scientific">Acetobacter garciniae</name>
    <dbReference type="NCBI Taxonomy" id="2817435"/>
    <lineage>
        <taxon>Bacteria</taxon>
        <taxon>Pseudomonadati</taxon>
        <taxon>Pseudomonadota</taxon>
        <taxon>Alphaproteobacteria</taxon>
        <taxon>Acetobacterales</taxon>
        <taxon>Acetobacteraceae</taxon>
        <taxon>Acetobacter</taxon>
    </lineage>
</organism>
<dbReference type="EMBL" id="JAFVMH010000002">
    <property type="protein sequence ID" value="MBO1324377.1"/>
    <property type="molecule type" value="Genomic_DNA"/>
</dbReference>
<dbReference type="AlphaFoldDB" id="A0A939HJ36"/>
<feature type="compositionally biased region" description="Pro residues" evidence="1">
    <location>
        <begin position="72"/>
        <end position="116"/>
    </location>
</feature>
<dbReference type="Proteomes" id="UP000664073">
    <property type="component" value="Unassembled WGS sequence"/>
</dbReference>
<dbReference type="PRINTS" id="PR01217">
    <property type="entry name" value="PRICHEXTENSN"/>
</dbReference>
<evidence type="ECO:0000313" key="3">
    <source>
        <dbReference type="Proteomes" id="UP000664073"/>
    </source>
</evidence>
<proteinExistence type="predicted"/>
<dbReference type="RefSeq" id="WP_207845084.1">
    <property type="nucleotide sequence ID" value="NZ_JAFVMH010000002.1"/>
</dbReference>
<gene>
    <name evidence="2" type="ORF">J2D77_04280</name>
</gene>
<name>A0A939HJ36_9PROT</name>
<feature type="compositionally biased region" description="Pro residues" evidence="1">
    <location>
        <begin position="38"/>
        <end position="48"/>
    </location>
</feature>
<keyword evidence="3" id="KW-1185">Reference proteome</keyword>
<reference evidence="2" key="1">
    <citation type="submission" date="2021-03" db="EMBL/GenBank/DDBJ databases">
        <title>The complete genome sequence of Acetobacter sp. TBRC 12339.</title>
        <authorList>
            <person name="Charoenyingcharoen P."/>
            <person name="Yukphan P."/>
        </authorList>
    </citation>
    <scope>NUCLEOTIDE SEQUENCE</scope>
    <source>
        <strain evidence="2">TBRC 12339</strain>
    </source>
</reference>
<comment type="caution">
    <text evidence="2">The sequence shown here is derived from an EMBL/GenBank/DDBJ whole genome shotgun (WGS) entry which is preliminary data.</text>
</comment>